<reference evidence="2 3" key="1">
    <citation type="submission" date="2018-07" db="EMBL/GenBank/DDBJ databases">
        <authorList>
            <person name="Bragdon E."/>
            <person name="Orellana H."/>
            <person name="Sterchele H."/>
            <person name="Molloy S.D."/>
            <person name="Garlena R.A."/>
            <person name="Russell D.A."/>
            <person name="Pope W.H."/>
            <person name="Jacobs-Sera D."/>
            <person name="Hatfull G.F."/>
        </authorList>
    </citation>
    <scope>NUCLEOTIDE SEQUENCE [LARGE SCALE GENOMIC DNA]</scope>
</reference>
<accession>A0A385DYD8</accession>
<feature type="domain" description="Helix-turn-helix" evidence="1">
    <location>
        <begin position="9"/>
        <end position="67"/>
    </location>
</feature>
<evidence type="ECO:0000313" key="2">
    <source>
        <dbReference type="EMBL" id="AXQ64414.1"/>
    </source>
</evidence>
<organism evidence="2 3">
    <name type="scientific">Gordonia phage Neville</name>
    <dbReference type="NCBI Taxonomy" id="2301693"/>
    <lineage>
        <taxon>Viruses</taxon>
        <taxon>Duplodnaviria</taxon>
        <taxon>Heunggongvirae</taxon>
        <taxon>Uroviricota</taxon>
        <taxon>Caudoviricetes</taxon>
        <taxon>Deeyouvirinae</taxon>
        <taxon>Nevillevirus</taxon>
        <taxon>Nevillevirus neville</taxon>
    </lineage>
</organism>
<proteinExistence type="predicted"/>
<sequence length="70" mass="7944">MTVKQAVRYMTSEDVAESLGTTPKNVRNKAVEYVQTQGRRGLRGFQTGPKGRWRFRPSDVEAFAEGRLVK</sequence>
<protein>
    <submittedName>
        <fullName evidence="2">Excise</fullName>
    </submittedName>
</protein>
<dbReference type="RefSeq" id="YP_010245898.1">
    <property type="nucleotide sequence ID" value="NC_060131.1"/>
</dbReference>
<keyword evidence="3" id="KW-1185">Reference proteome</keyword>
<dbReference type="Proteomes" id="UP000261731">
    <property type="component" value="Segment"/>
</dbReference>
<evidence type="ECO:0000259" key="1">
    <source>
        <dbReference type="Pfam" id="PF12728"/>
    </source>
</evidence>
<name>A0A385DYD8_9CAUD</name>
<dbReference type="KEGG" id="vg:70080417"/>
<dbReference type="EMBL" id="MH651182">
    <property type="protein sequence ID" value="AXQ64414.1"/>
    <property type="molecule type" value="Genomic_DNA"/>
</dbReference>
<gene>
    <name evidence="2" type="primary">42</name>
    <name evidence="2" type="ORF">SEA_NEVILLE_42</name>
</gene>
<dbReference type="InterPro" id="IPR041657">
    <property type="entry name" value="HTH_17"/>
</dbReference>
<evidence type="ECO:0000313" key="3">
    <source>
        <dbReference type="Proteomes" id="UP000261731"/>
    </source>
</evidence>
<dbReference type="Pfam" id="PF12728">
    <property type="entry name" value="HTH_17"/>
    <property type="match status" value="1"/>
</dbReference>
<dbReference type="GeneID" id="70080417"/>